<evidence type="ECO:0000259" key="1">
    <source>
        <dbReference type="Pfam" id="PF00004"/>
    </source>
</evidence>
<evidence type="ECO:0000313" key="2">
    <source>
        <dbReference type="EMBL" id="KAF2116066.1"/>
    </source>
</evidence>
<dbReference type="Pfam" id="PF00004">
    <property type="entry name" value="AAA"/>
    <property type="match status" value="1"/>
</dbReference>
<name>A0A6A5ZA50_9PLEO</name>
<dbReference type="AlphaFoldDB" id="A0A6A5ZA50"/>
<organism evidence="2 3">
    <name type="scientific">Lophiotrema nucula</name>
    <dbReference type="NCBI Taxonomy" id="690887"/>
    <lineage>
        <taxon>Eukaryota</taxon>
        <taxon>Fungi</taxon>
        <taxon>Dikarya</taxon>
        <taxon>Ascomycota</taxon>
        <taxon>Pezizomycotina</taxon>
        <taxon>Dothideomycetes</taxon>
        <taxon>Pleosporomycetidae</taxon>
        <taxon>Pleosporales</taxon>
        <taxon>Lophiotremataceae</taxon>
        <taxon>Lophiotrema</taxon>
    </lineage>
</organism>
<dbReference type="PANTHER" id="PTHR46411:SF3">
    <property type="entry name" value="AAA+ ATPASE DOMAIN-CONTAINING PROTEIN"/>
    <property type="match status" value="1"/>
</dbReference>
<keyword evidence="3" id="KW-1185">Reference proteome</keyword>
<proteinExistence type="predicted"/>
<dbReference type="GO" id="GO:0005524">
    <property type="term" value="F:ATP binding"/>
    <property type="evidence" value="ECO:0007669"/>
    <property type="project" value="InterPro"/>
</dbReference>
<dbReference type="Gene3D" id="3.40.50.300">
    <property type="entry name" value="P-loop containing nucleotide triphosphate hydrolases"/>
    <property type="match status" value="1"/>
</dbReference>
<dbReference type="GO" id="GO:0016887">
    <property type="term" value="F:ATP hydrolysis activity"/>
    <property type="evidence" value="ECO:0007669"/>
    <property type="project" value="InterPro"/>
</dbReference>
<protein>
    <recommendedName>
        <fullName evidence="1">ATPase AAA-type core domain-containing protein</fullName>
    </recommendedName>
</protein>
<dbReference type="InterPro" id="IPR003959">
    <property type="entry name" value="ATPase_AAA_core"/>
</dbReference>
<sequence length="82" mass="8738">MLLLREGKGIIALFSSNPQIEKTLTAEVVAENMKVPLYTITTGDLGSNAIEVDFGLTSALDSVARSNAILLIDVCDVFLEAP</sequence>
<gene>
    <name evidence="2" type="ORF">BDV96DRAFT_41281</name>
</gene>
<dbReference type="Proteomes" id="UP000799770">
    <property type="component" value="Unassembled WGS sequence"/>
</dbReference>
<dbReference type="InterPro" id="IPR027417">
    <property type="entry name" value="P-loop_NTPase"/>
</dbReference>
<feature type="domain" description="ATPase AAA-type core" evidence="1">
    <location>
        <begin position="13"/>
        <end position="78"/>
    </location>
</feature>
<dbReference type="EMBL" id="ML977321">
    <property type="protein sequence ID" value="KAF2116066.1"/>
    <property type="molecule type" value="Genomic_DNA"/>
</dbReference>
<dbReference type="OrthoDB" id="10042665at2759"/>
<evidence type="ECO:0000313" key="3">
    <source>
        <dbReference type="Proteomes" id="UP000799770"/>
    </source>
</evidence>
<reference evidence="2" key="1">
    <citation type="journal article" date="2020" name="Stud. Mycol.">
        <title>101 Dothideomycetes genomes: a test case for predicting lifestyles and emergence of pathogens.</title>
        <authorList>
            <person name="Haridas S."/>
            <person name="Albert R."/>
            <person name="Binder M."/>
            <person name="Bloem J."/>
            <person name="Labutti K."/>
            <person name="Salamov A."/>
            <person name="Andreopoulos B."/>
            <person name="Baker S."/>
            <person name="Barry K."/>
            <person name="Bills G."/>
            <person name="Bluhm B."/>
            <person name="Cannon C."/>
            <person name="Castanera R."/>
            <person name="Culley D."/>
            <person name="Daum C."/>
            <person name="Ezra D."/>
            <person name="Gonzalez J."/>
            <person name="Henrissat B."/>
            <person name="Kuo A."/>
            <person name="Liang C."/>
            <person name="Lipzen A."/>
            <person name="Lutzoni F."/>
            <person name="Magnuson J."/>
            <person name="Mondo S."/>
            <person name="Nolan M."/>
            <person name="Ohm R."/>
            <person name="Pangilinan J."/>
            <person name="Park H.-J."/>
            <person name="Ramirez L."/>
            <person name="Alfaro M."/>
            <person name="Sun H."/>
            <person name="Tritt A."/>
            <person name="Yoshinaga Y."/>
            <person name="Zwiers L.-H."/>
            <person name="Turgeon B."/>
            <person name="Goodwin S."/>
            <person name="Spatafora J."/>
            <person name="Crous P."/>
            <person name="Grigoriev I."/>
        </authorList>
    </citation>
    <scope>NUCLEOTIDE SEQUENCE</scope>
    <source>
        <strain evidence="2">CBS 627.86</strain>
    </source>
</reference>
<dbReference type="PANTHER" id="PTHR46411">
    <property type="entry name" value="FAMILY ATPASE, PUTATIVE-RELATED"/>
    <property type="match status" value="1"/>
</dbReference>
<accession>A0A6A5ZA50</accession>